<protein>
    <submittedName>
        <fullName evidence="1">Uncharacterized protein</fullName>
    </submittedName>
</protein>
<comment type="caution">
    <text evidence="1">The sequence shown here is derived from an EMBL/GenBank/DDBJ whole genome shotgun (WGS) entry which is preliminary data.</text>
</comment>
<evidence type="ECO:0000313" key="1">
    <source>
        <dbReference type="EMBL" id="MBC1520611.1"/>
    </source>
</evidence>
<accession>A0A841ZPM4</accession>
<dbReference type="AlphaFoldDB" id="A0A841ZPM4"/>
<evidence type="ECO:0000313" key="2">
    <source>
        <dbReference type="Proteomes" id="UP000559885"/>
    </source>
</evidence>
<sequence length="114" mass="13585">MAGNWIVEGTYRESYHDLFTLADELVFLDPPLALRRKRIFLRYFKQKCKLEKSRYIPSLKMLRAMCHWTSEFEANRSKFLQLLEEHANSFIIIKNPSELDAFVLSLKTRQEKNA</sequence>
<proteinExistence type="predicted"/>
<reference evidence="1 2" key="1">
    <citation type="submission" date="2020-03" db="EMBL/GenBank/DDBJ databases">
        <title>Soil Listeria distribution.</title>
        <authorList>
            <person name="Liao J."/>
            <person name="Wiedmann M."/>
        </authorList>
    </citation>
    <scope>NUCLEOTIDE SEQUENCE [LARGE SCALE GENOMIC DNA]</scope>
    <source>
        <strain evidence="1 2">FSL L7-1507</strain>
    </source>
</reference>
<dbReference type="EMBL" id="JAARRM010000001">
    <property type="protein sequence ID" value="MBC1520611.1"/>
    <property type="molecule type" value="Genomic_DNA"/>
</dbReference>
<name>A0A841ZPM4_9LIST</name>
<dbReference type="Proteomes" id="UP000559885">
    <property type="component" value="Unassembled WGS sequence"/>
</dbReference>
<organism evidence="1 2">
    <name type="scientific">Listeria aquatica</name>
    <dbReference type="NCBI Taxonomy" id="1494960"/>
    <lineage>
        <taxon>Bacteria</taxon>
        <taxon>Bacillati</taxon>
        <taxon>Bacillota</taxon>
        <taxon>Bacilli</taxon>
        <taxon>Bacillales</taxon>
        <taxon>Listeriaceae</taxon>
        <taxon>Listeria</taxon>
    </lineage>
</organism>
<gene>
    <name evidence="1" type="ORF">HB912_02990</name>
</gene>
<dbReference type="RefSeq" id="WP_185372143.1">
    <property type="nucleotide sequence ID" value="NZ_JAARRM010000001.1"/>
</dbReference>